<keyword evidence="3" id="KW-1185">Reference proteome</keyword>
<dbReference type="OrthoDB" id="3694745at2"/>
<dbReference type="AlphaFoldDB" id="A0A495X3S4"/>
<dbReference type="SUPFAM" id="SSF52402">
    <property type="entry name" value="Adenine nucleotide alpha hydrolases-like"/>
    <property type="match status" value="1"/>
</dbReference>
<feature type="domain" description="UspA" evidence="1">
    <location>
        <begin position="19"/>
        <end position="52"/>
    </location>
</feature>
<dbReference type="InterPro" id="IPR006016">
    <property type="entry name" value="UspA"/>
</dbReference>
<sequence length="229" mass="24298">MSRVVAESVEALPRFGARRTIAVGSDGSEAAKRALDWAVEHAAATRAELVVVGRTRTVGRFVPGGPDELRALECDTLVVGSRGEPFHGLASAAENPERRLVVVRGLPRLRTGVVTAAVGGVSDRAVLRAAAETCRARSARLRLLHLHLHFGGVAEVGEPDDTPLRHATKYLRAIAPDVEPTTLLDRRAPHEAFGAPDTDLLIIGRGYGGTVGRVAKTAFYHSACPVLLA</sequence>
<dbReference type="EMBL" id="RBXR01000001">
    <property type="protein sequence ID" value="RKT68547.1"/>
    <property type="molecule type" value="Genomic_DNA"/>
</dbReference>
<dbReference type="InterPro" id="IPR014729">
    <property type="entry name" value="Rossmann-like_a/b/a_fold"/>
</dbReference>
<organism evidence="2 3">
    <name type="scientific">Saccharothrix variisporea</name>
    <dbReference type="NCBI Taxonomy" id="543527"/>
    <lineage>
        <taxon>Bacteria</taxon>
        <taxon>Bacillati</taxon>
        <taxon>Actinomycetota</taxon>
        <taxon>Actinomycetes</taxon>
        <taxon>Pseudonocardiales</taxon>
        <taxon>Pseudonocardiaceae</taxon>
        <taxon>Saccharothrix</taxon>
    </lineage>
</organism>
<reference evidence="2 3" key="1">
    <citation type="submission" date="2018-10" db="EMBL/GenBank/DDBJ databases">
        <title>Sequencing the genomes of 1000 actinobacteria strains.</title>
        <authorList>
            <person name="Klenk H.-P."/>
        </authorList>
    </citation>
    <scope>NUCLEOTIDE SEQUENCE [LARGE SCALE GENOMIC DNA]</scope>
    <source>
        <strain evidence="2 3">DSM 43911</strain>
    </source>
</reference>
<accession>A0A495X3S4</accession>
<evidence type="ECO:0000259" key="1">
    <source>
        <dbReference type="Pfam" id="PF00582"/>
    </source>
</evidence>
<evidence type="ECO:0000313" key="3">
    <source>
        <dbReference type="Proteomes" id="UP000272729"/>
    </source>
</evidence>
<evidence type="ECO:0000313" key="2">
    <source>
        <dbReference type="EMBL" id="RKT68547.1"/>
    </source>
</evidence>
<dbReference type="Pfam" id="PF00582">
    <property type="entry name" value="Usp"/>
    <property type="match status" value="1"/>
</dbReference>
<proteinExistence type="predicted"/>
<dbReference type="Proteomes" id="UP000272729">
    <property type="component" value="Unassembled WGS sequence"/>
</dbReference>
<protein>
    <submittedName>
        <fullName evidence="2">Universal stress protein family protein</fullName>
    </submittedName>
</protein>
<dbReference type="Gene3D" id="3.40.50.12370">
    <property type="match status" value="1"/>
</dbReference>
<dbReference type="Gene3D" id="3.40.50.620">
    <property type="entry name" value="HUPs"/>
    <property type="match status" value="1"/>
</dbReference>
<dbReference type="RefSeq" id="WP_121219649.1">
    <property type="nucleotide sequence ID" value="NZ_JBIUBA010000049.1"/>
</dbReference>
<gene>
    <name evidence="2" type="ORF">DFJ66_1739</name>
</gene>
<name>A0A495X3S4_9PSEU</name>
<comment type="caution">
    <text evidence="2">The sequence shown here is derived from an EMBL/GenBank/DDBJ whole genome shotgun (WGS) entry which is preliminary data.</text>
</comment>